<dbReference type="InterPro" id="IPR052346">
    <property type="entry name" value="O-mannosyl-transferase_TMTC"/>
</dbReference>
<dbReference type="Pfam" id="PF14559">
    <property type="entry name" value="TPR_19"/>
    <property type="match status" value="1"/>
</dbReference>
<dbReference type="InterPro" id="IPR011990">
    <property type="entry name" value="TPR-like_helical_dom_sf"/>
</dbReference>
<dbReference type="Proteomes" id="UP000005615">
    <property type="component" value="Unassembled WGS sequence"/>
</dbReference>
<organism evidence="1 2">
    <name type="scientific">Aequoribacter fuscus</name>
    <dbReference type="NCBI Taxonomy" id="2518989"/>
    <lineage>
        <taxon>Bacteria</taxon>
        <taxon>Pseudomonadati</taxon>
        <taxon>Pseudomonadota</taxon>
        <taxon>Gammaproteobacteria</taxon>
        <taxon>Cellvibrionales</taxon>
        <taxon>Halieaceae</taxon>
        <taxon>Aequoribacter</taxon>
    </lineage>
</organism>
<dbReference type="RefSeq" id="WP_009576631.1">
    <property type="nucleotide sequence ID" value="NZ_AEIG01000077.1"/>
</dbReference>
<dbReference type="eggNOG" id="COG3063">
    <property type="taxonomic scope" value="Bacteria"/>
</dbReference>
<dbReference type="OrthoDB" id="129043at2"/>
<dbReference type="PANTHER" id="PTHR44227:SF3">
    <property type="entry name" value="PROTEIN O-MANNOSYL-TRANSFERASE TMTC4"/>
    <property type="match status" value="1"/>
</dbReference>
<sequence length="262" mass="29142">MRIVLGAILALILGGCVTTNETVFTNKEAPDVALKRRVELARAYIGQGNWENAKRNLKLAAEIDPNNAEVYEAFALVYQSTGEFEAAEANFRKALALDKSLSRARNNFAAFLFGQQRFAEAEVELELVVRDTLYSGRPQAFTNLGLCRARLGKTESAIEALERALTMEARNPLALLTLAQLYLEQNDYLNGQSYYSSYRKLVRTQPAAGLWTGVRLAKALQLQDEQASLELALQNLYPDSPEAKAMREQRKVQRPNGVGSSH</sequence>
<evidence type="ECO:0000313" key="1">
    <source>
        <dbReference type="EMBL" id="EGG28864.1"/>
    </source>
</evidence>
<name>F3L492_9GAMM</name>
<reference evidence="1 2" key="1">
    <citation type="journal article" date="2011" name="J. Bacteriol.">
        <title>Genome sequence of strain IMCC3088, a proteorhodopsin-containing marine bacterium belonging to the OM60/NOR5 clade.</title>
        <authorList>
            <person name="Jang Y."/>
            <person name="Oh H.M."/>
            <person name="Kang I."/>
            <person name="Lee K."/>
            <person name="Yang S.J."/>
            <person name="Cho J.C."/>
        </authorList>
    </citation>
    <scope>NUCLEOTIDE SEQUENCE [LARGE SCALE GENOMIC DNA]</scope>
    <source>
        <strain evidence="1 2">IMCC3088</strain>
    </source>
</reference>
<dbReference type="STRING" id="2518989.IMCC3088_2461"/>
<dbReference type="PANTHER" id="PTHR44227">
    <property type="match status" value="1"/>
</dbReference>
<accession>F3L492</accession>
<dbReference type="SUPFAM" id="SSF48452">
    <property type="entry name" value="TPR-like"/>
    <property type="match status" value="1"/>
</dbReference>
<dbReference type="Pfam" id="PF13424">
    <property type="entry name" value="TPR_12"/>
    <property type="match status" value="1"/>
</dbReference>
<dbReference type="InterPro" id="IPR013360">
    <property type="entry name" value="Pilus_4_PilW"/>
</dbReference>
<proteinExistence type="predicted"/>
<dbReference type="PROSITE" id="PS50005">
    <property type="entry name" value="TPR"/>
    <property type="match status" value="3"/>
</dbReference>
<dbReference type="AlphaFoldDB" id="F3L492"/>
<dbReference type="PROSITE" id="PS51257">
    <property type="entry name" value="PROKAR_LIPOPROTEIN"/>
    <property type="match status" value="1"/>
</dbReference>
<protein>
    <submittedName>
        <fullName evidence="1">TPR domain protein</fullName>
    </submittedName>
</protein>
<dbReference type="NCBIfam" id="TIGR02521">
    <property type="entry name" value="type_IV_pilW"/>
    <property type="match status" value="1"/>
</dbReference>
<gene>
    <name evidence="1" type="ORF">IMCC3088_2461</name>
</gene>
<dbReference type="SMART" id="SM00028">
    <property type="entry name" value="TPR"/>
    <property type="match status" value="4"/>
</dbReference>
<dbReference type="EMBL" id="AEIG01000077">
    <property type="protein sequence ID" value="EGG28864.1"/>
    <property type="molecule type" value="Genomic_DNA"/>
</dbReference>
<keyword evidence="2" id="KW-1185">Reference proteome</keyword>
<dbReference type="InterPro" id="IPR019734">
    <property type="entry name" value="TPR_rpt"/>
</dbReference>
<dbReference type="Gene3D" id="1.25.40.10">
    <property type="entry name" value="Tetratricopeptide repeat domain"/>
    <property type="match status" value="1"/>
</dbReference>
<comment type="caution">
    <text evidence="1">The sequence shown here is derived from an EMBL/GenBank/DDBJ whole genome shotgun (WGS) entry which is preliminary data.</text>
</comment>
<evidence type="ECO:0000313" key="2">
    <source>
        <dbReference type="Proteomes" id="UP000005615"/>
    </source>
</evidence>